<proteinExistence type="predicted"/>
<dbReference type="EMBL" id="JAEAOA010001616">
    <property type="protein sequence ID" value="KAK3576243.1"/>
    <property type="molecule type" value="Genomic_DNA"/>
</dbReference>
<reference evidence="2" key="2">
    <citation type="journal article" date="2021" name="Genome Biol. Evol.">
        <title>Developing a high-quality reference genome for a parasitic bivalve with doubly uniparental inheritance (Bivalvia: Unionida).</title>
        <authorList>
            <person name="Smith C.H."/>
        </authorList>
    </citation>
    <scope>NUCLEOTIDE SEQUENCE</scope>
    <source>
        <strain evidence="2">CHS0354</strain>
        <tissue evidence="2">Mantle</tissue>
    </source>
</reference>
<name>A0AAE0RMR3_9BIVA</name>
<sequence length="100" mass="11837">MSEVPSLIGKRYVLLDEANTKIENIVENYDKVNVRETNLEEELNHFTGERKQNHFLPLHITVPETLTDLQDKRTHEKTRQPMQQYYVKVAVLIDFGVWQL</sequence>
<dbReference type="Proteomes" id="UP001195483">
    <property type="component" value="Unassembled WGS sequence"/>
</dbReference>
<protein>
    <submittedName>
        <fullName evidence="2">Uncharacterized protein</fullName>
    </submittedName>
</protein>
<evidence type="ECO:0000256" key="1">
    <source>
        <dbReference type="SAM" id="Coils"/>
    </source>
</evidence>
<gene>
    <name evidence="2" type="ORF">CHS0354_027042</name>
</gene>
<reference evidence="2" key="1">
    <citation type="journal article" date="2021" name="Genome Biol. Evol.">
        <title>A High-Quality Reference Genome for a Parasitic Bivalve with Doubly Uniparental Inheritance (Bivalvia: Unionida).</title>
        <authorList>
            <person name="Smith C.H."/>
        </authorList>
    </citation>
    <scope>NUCLEOTIDE SEQUENCE</scope>
    <source>
        <strain evidence="2">CHS0354</strain>
    </source>
</reference>
<keyword evidence="1" id="KW-0175">Coiled coil</keyword>
<evidence type="ECO:0000313" key="2">
    <source>
        <dbReference type="EMBL" id="KAK3576243.1"/>
    </source>
</evidence>
<evidence type="ECO:0000313" key="3">
    <source>
        <dbReference type="Proteomes" id="UP001195483"/>
    </source>
</evidence>
<dbReference type="AlphaFoldDB" id="A0AAE0RMR3"/>
<accession>A0AAE0RMR3</accession>
<organism evidence="2 3">
    <name type="scientific">Potamilus streckersoni</name>
    <dbReference type="NCBI Taxonomy" id="2493646"/>
    <lineage>
        <taxon>Eukaryota</taxon>
        <taxon>Metazoa</taxon>
        <taxon>Spiralia</taxon>
        <taxon>Lophotrochozoa</taxon>
        <taxon>Mollusca</taxon>
        <taxon>Bivalvia</taxon>
        <taxon>Autobranchia</taxon>
        <taxon>Heteroconchia</taxon>
        <taxon>Palaeoheterodonta</taxon>
        <taxon>Unionida</taxon>
        <taxon>Unionoidea</taxon>
        <taxon>Unionidae</taxon>
        <taxon>Ambleminae</taxon>
        <taxon>Lampsilini</taxon>
        <taxon>Potamilus</taxon>
    </lineage>
</organism>
<comment type="caution">
    <text evidence="2">The sequence shown here is derived from an EMBL/GenBank/DDBJ whole genome shotgun (WGS) entry which is preliminary data.</text>
</comment>
<reference evidence="2" key="3">
    <citation type="submission" date="2023-05" db="EMBL/GenBank/DDBJ databases">
        <authorList>
            <person name="Smith C.H."/>
        </authorList>
    </citation>
    <scope>NUCLEOTIDE SEQUENCE</scope>
    <source>
        <strain evidence="2">CHS0354</strain>
        <tissue evidence="2">Mantle</tissue>
    </source>
</reference>
<feature type="coiled-coil region" evidence="1">
    <location>
        <begin position="15"/>
        <end position="42"/>
    </location>
</feature>
<keyword evidence="3" id="KW-1185">Reference proteome</keyword>